<keyword evidence="4" id="KW-0597">Phosphoprotein</keyword>
<keyword evidence="10 11" id="KW-0472">Membrane</keyword>
<sequence>MKNFLQSLRWRLQIWHGLLLLVVVVGFTLPTFHFARESQTQRIDRDLGRMERGLIRSLMDVMQGFQTDPSKPDYRQDRPFMQFSEFSQRITTQPVQVPPTTAAQFHGREPGYAYFSIRDKDDKIILQSENAPEDMRFLPIPASDFTEEARSIGNRRETARSNSHGLKVVVGRDITPDLQEMHGMATLHVLIGLGVWLFGLIGGWWLSGRAIRPIRTISETATRIAEGNLEERINITETDSELGQLSQVLNQTFERLHDAFERQRQFTADASHELRTPVTILISETQRLLKRERTAEEYREALQTCGETAQRMRRLIESLLLLARQDGQTRKEPNSVCDVSDCLRDVVSHLKPLADERHRQLEAKLGPAPCKANAEAISILATNLISNGLQHGGNVTVTSCADGGEAVFTVSDDGPGIAEADQPHIFERFYRADQARTGSSGHSGLGLAITKAIVDNHGGSIRVISKDGQGTSFEVRLPA</sequence>
<dbReference type="InterPro" id="IPR036097">
    <property type="entry name" value="HisK_dim/P_sf"/>
</dbReference>
<keyword evidence="5" id="KW-0808">Transferase</keyword>
<keyword evidence="6 11" id="KW-0812">Transmembrane</keyword>
<dbReference type="CDD" id="cd00082">
    <property type="entry name" value="HisKA"/>
    <property type="match status" value="1"/>
</dbReference>
<dbReference type="AlphaFoldDB" id="A0A512M8V1"/>
<evidence type="ECO:0000256" key="1">
    <source>
        <dbReference type="ARBA" id="ARBA00000085"/>
    </source>
</evidence>
<feature type="domain" description="HAMP" evidence="13">
    <location>
        <begin position="208"/>
        <end position="261"/>
    </location>
</feature>
<dbReference type="GO" id="GO:0000155">
    <property type="term" value="F:phosphorelay sensor kinase activity"/>
    <property type="evidence" value="ECO:0007669"/>
    <property type="project" value="InterPro"/>
</dbReference>
<dbReference type="SMART" id="SM00304">
    <property type="entry name" value="HAMP"/>
    <property type="match status" value="1"/>
</dbReference>
<dbReference type="PROSITE" id="PS50109">
    <property type="entry name" value="HIS_KIN"/>
    <property type="match status" value="1"/>
</dbReference>
<dbReference type="InterPro" id="IPR050428">
    <property type="entry name" value="TCS_sensor_his_kinase"/>
</dbReference>
<dbReference type="SUPFAM" id="SSF47384">
    <property type="entry name" value="Homodimeric domain of signal transducing histidine kinase"/>
    <property type="match status" value="1"/>
</dbReference>
<dbReference type="EC" id="2.7.13.3" evidence="3"/>
<evidence type="ECO:0000256" key="5">
    <source>
        <dbReference type="ARBA" id="ARBA00022679"/>
    </source>
</evidence>
<feature type="transmembrane region" description="Helical" evidence="11">
    <location>
        <begin position="187"/>
        <end position="206"/>
    </location>
</feature>
<evidence type="ECO:0000256" key="2">
    <source>
        <dbReference type="ARBA" id="ARBA00004370"/>
    </source>
</evidence>
<evidence type="ECO:0000256" key="4">
    <source>
        <dbReference type="ARBA" id="ARBA00022553"/>
    </source>
</evidence>
<keyword evidence="15" id="KW-1185">Reference proteome</keyword>
<dbReference type="InterPro" id="IPR003594">
    <property type="entry name" value="HATPase_dom"/>
</dbReference>
<evidence type="ECO:0000256" key="11">
    <source>
        <dbReference type="SAM" id="Phobius"/>
    </source>
</evidence>
<reference evidence="14 15" key="1">
    <citation type="submission" date="2019-07" db="EMBL/GenBank/DDBJ databases">
        <title>Whole genome shotgun sequence of Brevifollis gellanilyticus NBRC 108608.</title>
        <authorList>
            <person name="Hosoyama A."/>
            <person name="Uohara A."/>
            <person name="Ohji S."/>
            <person name="Ichikawa N."/>
        </authorList>
    </citation>
    <scope>NUCLEOTIDE SEQUENCE [LARGE SCALE GENOMIC DNA]</scope>
    <source>
        <strain evidence="14 15">NBRC 108608</strain>
    </source>
</reference>
<protein>
    <recommendedName>
        <fullName evidence="3">histidine kinase</fullName>
        <ecNumber evidence="3">2.7.13.3</ecNumber>
    </recommendedName>
</protein>
<dbReference type="InterPro" id="IPR003661">
    <property type="entry name" value="HisK_dim/P_dom"/>
</dbReference>
<dbReference type="InterPro" id="IPR003660">
    <property type="entry name" value="HAMP_dom"/>
</dbReference>
<gene>
    <name evidence="14" type="ORF">BGE01nite_24480</name>
</gene>
<dbReference type="Pfam" id="PF00672">
    <property type="entry name" value="HAMP"/>
    <property type="match status" value="1"/>
</dbReference>
<dbReference type="PANTHER" id="PTHR45436:SF5">
    <property type="entry name" value="SENSOR HISTIDINE KINASE TRCS"/>
    <property type="match status" value="1"/>
</dbReference>
<evidence type="ECO:0000256" key="8">
    <source>
        <dbReference type="ARBA" id="ARBA00022989"/>
    </source>
</evidence>
<dbReference type="Pfam" id="PF02518">
    <property type="entry name" value="HATPase_c"/>
    <property type="match status" value="1"/>
</dbReference>
<dbReference type="Proteomes" id="UP000321577">
    <property type="component" value="Unassembled WGS sequence"/>
</dbReference>
<dbReference type="PRINTS" id="PR00344">
    <property type="entry name" value="BCTRLSENSOR"/>
</dbReference>
<evidence type="ECO:0000256" key="10">
    <source>
        <dbReference type="ARBA" id="ARBA00023136"/>
    </source>
</evidence>
<dbReference type="Pfam" id="PF00512">
    <property type="entry name" value="HisKA"/>
    <property type="match status" value="1"/>
</dbReference>
<dbReference type="CDD" id="cd00075">
    <property type="entry name" value="HATPase"/>
    <property type="match status" value="1"/>
</dbReference>
<evidence type="ECO:0000259" key="13">
    <source>
        <dbReference type="PROSITE" id="PS50885"/>
    </source>
</evidence>
<feature type="transmembrane region" description="Helical" evidence="11">
    <location>
        <begin position="12"/>
        <end position="35"/>
    </location>
</feature>
<dbReference type="RefSeq" id="WP_146850734.1">
    <property type="nucleotide sequence ID" value="NZ_BKAG01000015.1"/>
</dbReference>
<dbReference type="Gene3D" id="1.10.287.130">
    <property type="match status" value="1"/>
</dbReference>
<dbReference type="PROSITE" id="PS50885">
    <property type="entry name" value="HAMP"/>
    <property type="match status" value="1"/>
</dbReference>
<feature type="domain" description="Histidine kinase" evidence="12">
    <location>
        <begin position="269"/>
        <end position="479"/>
    </location>
</feature>
<dbReference type="GO" id="GO:0005886">
    <property type="term" value="C:plasma membrane"/>
    <property type="evidence" value="ECO:0007669"/>
    <property type="project" value="TreeGrafter"/>
</dbReference>
<accession>A0A512M8V1</accession>
<comment type="caution">
    <text evidence="14">The sequence shown here is derived from an EMBL/GenBank/DDBJ whole genome shotgun (WGS) entry which is preliminary data.</text>
</comment>
<evidence type="ECO:0000313" key="14">
    <source>
        <dbReference type="EMBL" id="GEP43157.1"/>
    </source>
</evidence>
<keyword evidence="9" id="KW-0902">Two-component regulatory system</keyword>
<dbReference type="SMART" id="SM00387">
    <property type="entry name" value="HATPase_c"/>
    <property type="match status" value="1"/>
</dbReference>
<proteinExistence type="predicted"/>
<dbReference type="CDD" id="cd06225">
    <property type="entry name" value="HAMP"/>
    <property type="match status" value="1"/>
</dbReference>
<organism evidence="14 15">
    <name type="scientific">Brevifollis gellanilyticus</name>
    <dbReference type="NCBI Taxonomy" id="748831"/>
    <lineage>
        <taxon>Bacteria</taxon>
        <taxon>Pseudomonadati</taxon>
        <taxon>Verrucomicrobiota</taxon>
        <taxon>Verrucomicrobiia</taxon>
        <taxon>Verrucomicrobiales</taxon>
        <taxon>Verrucomicrobiaceae</taxon>
    </lineage>
</organism>
<evidence type="ECO:0000256" key="7">
    <source>
        <dbReference type="ARBA" id="ARBA00022777"/>
    </source>
</evidence>
<comment type="catalytic activity">
    <reaction evidence="1">
        <text>ATP + protein L-histidine = ADP + protein N-phospho-L-histidine.</text>
        <dbReference type="EC" id="2.7.13.3"/>
    </reaction>
</comment>
<dbReference type="SUPFAM" id="SSF158472">
    <property type="entry name" value="HAMP domain-like"/>
    <property type="match status" value="1"/>
</dbReference>
<dbReference type="PANTHER" id="PTHR45436">
    <property type="entry name" value="SENSOR HISTIDINE KINASE YKOH"/>
    <property type="match status" value="1"/>
</dbReference>
<dbReference type="Gene3D" id="3.30.565.10">
    <property type="entry name" value="Histidine kinase-like ATPase, C-terminal domain"/>
    <property type="match status" value="1"/>
</dbReference>
<dbReference type="Gene3D" id="6.10.340.10">
    <property type="match status" value="1"/>
</dbReference>
<dbReference type="OrthoDB" id="9796330at2"/>
<dbReference type="FunFam" id="3.30.565.10:FF:000006">
    <property type="entry name" value="Sensor histidine kinase WalK"/>
    <property type="match status" value="1"/>
</dbReference>
<dbReference type="InterPro" id="IPR004358">
    <property type="entry name" value="Sig_transdc_His_kin-like_C"/>
</dbReference>
<dbReference type="EMBL" id="BKAG01000015">
    <property type="protein sequence ID" value="GEP43157.1"/>
    <property type="molecule type" value="Genomic_DNA"/>
</dbReference>
<keyword evidence="7" id="KW-0418">Kinase</keyword>
<comment type="subcellular location">
    <subcellularLocation>
        <location evidence="2">Membrane</location>
    </subcellularLocation>
</comment>
<evidence type="ECO:0000313" key="15">
    <source>
        <dbReference type="Proteomes" id="UP000321577"/>
    </source>
</evidence>
<evidence type="ECO:0000256" key="3">
    <source>
        <dbReference type="ARBA" id="ARBA00012438"/>
    </source>
</evidence>
<dbReference type="FunFam" id="1.10.287.130:FF:000001">
    <property type="entry name" value="Two-component sensor histidine kinase"/>
    <property type="match status" value="1"/>
</dbReference>
<keyword evidence="8 11" id="KW-1133">Transmembrane helix</keyword>
<dbReference type="SMART" id="SM00388">
    <property type="entry name" value="HisKA"/>
    <property type="match status" value="1"/>
</dbReference>
<dbReference type="InterPro" id="IPR005467">
    <property type="entry name" value="His_kinase_dom"/>
</dbReference>
<evidence type="ECO:0000256" key="9">
    <source>
        <dbReference type="ARBA" id="ARBA00023012"/>
    </source>
</evidence>
<dbReference type="SUPFAM" id="SSF55874">
    <property type="entry name" value="ATPase domain of HSP90 chaperone/DNA topoisomerase II/histidine kinase"/>
    <property type="match status" value="1"/>
</dbReference>
<name>A0A512M8V1_9BACT</name>
<evidence type="ECO:0000259" key="12">
    <source>
        <dbReference type="PROSITE" id="PS50109"/>
    </source>
</evidence>
<dbReference type="InterPro" id="IPR036890">
    <property type="entry name" value="HATPase_C_sf"/>
</dbReference>
<evidence type="ECO:0000256" key="6">
    <source>
        <dbReference type="ARBA" id="ARBA00022692"/>
    </source>
</evidence>